<sequence length="106" mass="11716">MNGTTASASPQFSDKSPSLPIRSCSTRTLPKRPESCFGPGNLRDPSRKCFSTSTPRLLLVSRLRTVERNGSQLLGVILRSARPTLTSNWTNWARDPMLPCSRDIVI</sequence>
<organism evidence="2">
    <name type="scientific">Cacopsylla melanoneura</name>
    <dbReference type="NCBI Taxonomy" id="428564"/>
    <lineage>
        <taxon>Eukaryota</taxon>
        <taxon>Metazoa</taxon>
        <taxon>Ecdysozoa</taxon>
        <taxon>Arthropoda</taxon>
        <taxon>Hexapoda</taxon>
        <taxon>Insecta</taxon>
        <taxon>Pterygota</taxon>
        <taxon>Neoptera</taxon>
        <taxon>Paraneoptera</taxon>
        <taxon>Hemiptera</taxon>
        <taxon>Sternorrhyncha</taxon>
        <taxon>Psylloidea</taxon>
        <taxon>Psyllidae</taxon>
        <taxon>Psyllinae</taxon>
        <taxon>Cacopsylla</taxon>
    </lineage>
</organism>
<dbReference type="AlphaFoldDB" id="A0A8D8Q5V2"/>
<name>A0A8D8Q5V2_9HEMI</name>
<evidence type="ECO:0000313" key="2">
    <source>
        <dbReference type="EMBL" id="CAG6625602.1"/>
    </source>
</evidence>
<proteinExistence type="predicted"/>
<protein>
    <submittedName>
        <fullName evidence="2">Uncharacterized protein</fullName>
    </submittedName>
</protein>
<dbReference type="EMBL" id="HBUF01060415">
    <property type="protein sequence ID" value="CAG6625602.1"/>
    <property type="molecule type" value="Transcribed_RNA"/>
</dbReference>
<reference evidence="2" key="1">
    <citation type="submission" date="2021-05" db="EMBL/GenBank/DDBJ databases">
        <authorList>
            <person name="Alioto T."/>
            <person name="Alioto T."/>
            <person name="Gomez Garrido J."/>
        </authorList>
    </citation>
    <scope>NUCLEOTIDE SEQUENCE</scope>
</reference>
<evidence type="ECO:0000256" key="1">
    <source>
        <dbReference type="SAM" id="MobiDB-lite"/>
    </source>
</evidence>
<feature type="region of interest" description="Disordered" evidence="1">
    <location>
        <begin position="1"/>
        <end position="42"/>
    </location>
</feature>
<accession>A0A8D8Q5V2</accession>
<dbReference type="EMBL" id="HBUF01060416">
    <property type="protein sequence ID" value="CAG6625604.1"/>
    <property type="molecule type" value="Transcribed_RNA"/>
</dbReference>
<feature type="compositionally biased region" description="Polar residues" evidence="1">
    <location>
        <begin position="1"/>
        <end position="16"/>
    </location>
</feature>